<name>A0A8I6RW30_CIMLE</name>
<feature type="signal peptide" evidence="1">
    <location>
        <begin position="1"/>
        <end position="18"/>
    </location>
</feature>
<feature type="chain" id="PRO_5035318465" evidence="1">
    <location>
        <begin position="19"/>
        <end position="277"/>
    </location>
</feature>
<dbReference type="AlphaFoldDB" id="A0A8I6RW30"/>
<keyword evidence="1" id="KW-0732">Signal</keyword>
<evidence type="ECO:0000313" key="3">
    <source>
        <dbReference type="Proteomes" id="UP000494040"/>
    </source>
</evidence>
<protein>
    <submittedName>
        <fullName evidence="2">Uncharacterized protein</fullName>
    </submittedName>
</protein>
<reference evidence="2" key="1">
    <citation type="submission" date="2022-01" db="UniProtKB">
        <authorList>
            <consortium name="EnsemblMetazoa"/>
        </authorList>
    </citation>
    <scope>IDENTIFICATION</scope>
</reference>
<dbReference type="Proteomes" id="UP000494040">
    <property type="component" value="Unassembled WGS sequence"/>
</dbReference>
<organism evidence="2 3">
    <name type="scientific">Cimex lectularius</name>
    <name type="common">Bed bug</name>
    <name type="synonym">Acanthia lectularia</name>
    <dbReference type="NCBI Taxonomy" id="79782"/>
    <lineage>
        <taxon>Eukaryota</taxon>
        <taxon>Metazoa</taxon>
        <taxon>Ecdysozoa</taxon>
        <taxon>Arthropoda</taxon>
        <taxon>Hexapoda</taxon>
        <taxon>Insecta</taxon>
        <taxon>Pterygota</taxon>
        <taxon>Neoptera</taxon>
        <taxon>Paraneoptera</taxon>
        <taxon>Hemiptera</taxon>
        <taxon>Heteroptera</taxon>
        <taxon>Panheteroptera</taxon>
        <taxon>Cimicomorpha</taxon>
        <taxon>Cimicidae</taxon>
        <taxon>Cimex</taxon>
    </lineage>
</organism>
<dbReference type="KEGG" id="clec:106668864"/>
<evidence type="ECO:0000256" key="1">
    <source>
        <dbReference type="SAM" id="SignalP"/>
    </source>
</evidence>
<sequence length="277" mass="32405">MKTPAFAILAIVITLVSAGQYKGIPENNDKVDNDMSFIKGNFNWQKHVRSLTNSSVHSLSKRSVKNKAKHQKLQLAKDLFHRVKRSLEEINYKPLREYSNSRDVQMRQARNVNPEYIQNHQDVYTVPFRHHHPRGKYHLKSRVRREKLLNWLKMIEMRERLKRNILSFDSKSQSDGHTTPCYTPKTKCPTTKAAKCITTTTCKTTTTKCPKSTTPKPCISTKKCIVAESDTIDSISNFKRQSPFTFHQKKKRAFRKPYSFMRSRLNKEMLESLLERM</sequence>
<dbReference type="EnsemblMetazoa" id="XM_014398011.2">
    <property type="protein sequence ID" value="XP_014253497.1"/>
    <property type="gene ID" value="LOC106668864"/>
</dbReference>
<accession>A0A8I6RW30</accession>
<proteinExistence type="predicted"/>
<dbReference type="RefSeq" id="XP_014253497.1">
    <property type="nucleotide sequence ID" value="XM_014398011.2"/>
</dbReference>
<dbReference type="GeneID" id="106668864"/>
<evidence type="ECO:0000313" key="2">
    <source>
        <dbReference type="EnsemblMetazoa" id="XP_014253497.1"/>
    </source>
</evidence>
<keyword evidence="3" id="KW-1185">Reference proteome</keyword>